<organism evidence="7 8">
    <name type="scientific">Buddleja alternifolia</name>
    <dbReference type="NCBI Taxonomy" id="168488"/>
    <lineage>
        <taxon>Eukaryota</taxon>
        <taxon>Viridiplantae</taxon>
        <taxon>Streptophyta</taxon>
        <taxon>Embryophyta</taxon>
        <taxon>Tracheophyta</taxon>
        <taxon>Spermatophyta</taxon>
        <taxon>Magnoliopsida</taxon>
        <taxon>eudicotyledons</taxon>
        <taxon>Gunneridae</taxon>
        <taxon>Pentapetalae</taxon>
        <taxon>asterids</taxon>
        <taxon>lamiids</taxon>
        <taxon>Lamiales</taxon>
        <taxon>Scrophulariaceae</taxon>
        <taxon>Buddlejeae</taxon>
        <taxon>Buddleja</taxon>
    </lineage>
</organism>
<evidence type="ECO:0000256" key="3">
    <source>
        <dbReference type="ARBA" id="ARBA00023125"/>
    </source>
</evidence>
<evidence type="ECO:0000313" key="7">
    <source>
        <dbReference type="EMBL" id="KAG8376147.1"/>
    </source>
</evidence>
<sequence length="241" mass="27827">MEIHKRHFLHFFKPLVFDWEEQLALLETLVKTSGLRHGQRITVQSILDKFVFSLQRQKTRLVMRGTKWVRFIRTHHLKEVYFLVFKHETEKCFTVKAFDHSLTASSCGMVPVKIEEVGSSSNGPKRKRNSRKNVDDVLGEPYLIDASHWKNFKTILRKSNNIVALRDKSTALLTLPGDPNTKWDVQLKWISGGTKYNPLRALGNGWLEFAKANKIKTGDTCRFYIVGEKDAIVKMVVTIVN</sequence>
<dbReference type="EMBL" id="WHWC01000009">
    <property type="protein sequence ID" value="KAG8376147.1"/>
    <property type="molecule type" value="Genomic_DNA"/>
</dbReference>
<dbReference type="Gene3D" id="2.40.330.10">
    <property type="entry name" value="DNA-binding pseudobarrel domain"/>
    <property type="match status" value="2"/>
</dbReference>
<evidence type="ECO:0000256" key="1">
    <source>
        <dbReference type="ARBA" id="ARBA00004123"/>
    </source>
</evidence>
<dbReference type="SMART" id="SM01019">
    <property type="entry name" value="B3"/>
    <property type="match status" value="2"/>
</dbReference>
<protein>
    <recommendedName>
        <fullName evidence="6">TF-B3 domain-containing protein</fullName>
    </recommendedName>
</protein>
<dbReference type="GO" id="GO:0003677">
    <property type="term" value="F:DNA binding"/>
    <property type="evidence" value="ECO:0007669"/>
    <property type="project" value="UniProtKB-KW"/>
</dbReference>
<dbReference type="PANTHER" id="PTHR31391:SF4">
    <property type="entry name" value="B3 DOMAIN-CONTAINING PROTEIN OS03G0184500"/>
    <property type="match status" value="1"/>
</dbReference>
<dbReference type="InterPro" id="IPR003340">
    <property type="entry name" value="B3_DNA-bd"/>
</dbReference>
<dbReference type="PANTHER" id="PTHR31391">
    <property type="entry name" value="B3 DOMAIN-CONTAINING PROTEIN OS11G0197600-RELATED"/>
    <property type="match status" value="1"/>
</dbReference>
<reference evidence="7" key="1">
    <citation type="submission" date="2019-10" db="EMBL/GenBank/DDBJ databases">
        <authorList>
            <person name="Zhang R."/>
            <person name="Pan Y."/>
            <person name="Wang J."/>
            <person name="Ma R."/>
            <person name="Yu S."/>
        </authorList>
    </citation>
    <scope>NUCLEOTIDE SEQUENCE</scope>
    <source>
        <strain evidence="7">LA-IB0</strain>
        <tissue evidence="7">Leaf</tissue>
    </source>
</reference>
<dbReference type="PROSITE" id="PS50863">
    <property type="entry name" value="B3"/>
    <property type="match status" value="1"/>
</dbReference>
<dbReference type="GO" id="GO:0005634">
    <property type="term" value="C:nucleus"/>
    <property type="evidence" value="ECO:0007669"/>
    <property type="project" value="UniProtKB-SubCell"/>
</dbReference>
<keyword evidence="3" id="KW-0238">DNA-binding</keyword>
<dbReference type="AlphaFoldDB" id="A0AAV6X6T1"/>
<accession>A0AAV6X6T1</accession>
<gene>
    <name evidence="7" type="ORF">BUALT_Bualt09G0033000</name>
</gene>
<proteinExistence type="predicted"/>
<evidence type="ECO:0000256" key="4">
    <source>
        <dbReference type="ARBA" id="ARBA00023163"/>
    </source>
</evidence>
<dbReference type="InterPro" id="IPR015300">
    <property type="entry name" value="DNA-bd_pseudobarrel_sf"/>
</dbReference>
<evidence type="ECO:0000256" key="5">
    <source>
        <dbReference type="ARBA" id="ARBA00023242"/>
    </source>
</evidence>
<name>A0AAV6X6T1_9LAMI</name>
<comment type="caution">
    <text evidence="7">The sequence shown here is derived from an EMBL/GenBank/DDBJ whole genome shotgun (WGS) entry which is preliminary data.</text>
</comment>
<dbReference type="SUPFAM" id="SSF101936">
    <property type="entry name" value="DNA-binding pseudobarrel domain"/>
    <property type="match status" value="2"/>
</dbReference>
<keyword evidence="5" id="KW-0539">Nucleus</keyword>
<keyword evidence="2" id="KW-0805">Transcription regulation</keyword>
<dbReference type="Pfam" id="PF02362">
    <property type="entry name" value="B3"/>
    <property type="match status" value="1"/>
</dbReference>
<dbReference type="InterPro" id="IPR044837">
    <property type="entry name" value="REM16-like"/>
</dbReference>
<keyword evidence="8" id="KW-1185">Reference proteome</keyword>
<dbReference type="CDD" id="cd10017">
    <property type="entry name" value="B3_DNA"/>
    <property type="match status" value="1"/>
</dbReference>
<keyword evidence="4" id="KW-0804">Transcription</keyword>
<feature type="domain" description="TF-B3" evidence="6">
    <location>
        <begin position="173"/>
        <end position="241"/>
    </location>
</feature>
<evidence type="ECO:0000256" key="2">
    <source>
        <dbReference type="ARBA" id="ARBA00023015"/>
    </source>
</evidence>
<evidence type="ECO:0000259" key="6">
    <source>
        <dbReference type="PROSITE" id="PS50863"/>
    </source>
</evidence>
<comment type="subcellular location">
    <subcellularLocation>
        <location evidence="1">Nucleus</location>
    </subcellularLocation>
</comment>
<evidence type="ECO:0000313" key="8">
    <source>
        <dbReference type="Proteomes" id="UP000826271"/>
    </source>
</evidence>
<dbReference type="Proteomes" id="UP000826271">
    <property type="component" value="Unassembled WGS sequence"/>
</dbReference>